<dbReference type="Gene3D" id="3.40.50.2300">
    <property type="match status" value="1"/>
</dbReference>
<sequence>MFGKKEKKVRVLFVEEKNDLVSQLAEHFTKEYFGNKYDVYSAGPKKDIIDCELISVMYQMGNDMRRQVSKDFKDRDYLRDEEDYDLIIFLQKSTFDEWAKRTPWQGKQILFELERTENFQATDDLELANCYSELIDRVSSWVKENMADPGKLRTMISA</sequence>
<dbReference type="GeneID" id="24819099"/>
<dbReference type="AlphaFoldDB" id="A0A0A7LE73"/>
<dbReference type="InterPro" id="IPR023485">
    <property type="entry name" value="Ptyr_pPase"/>
</dbReference>
<reference evidence="3 4" key="1">
    <citation type="journal article" date="2014" name="Appl. Environ. Microbiol.">
        <title>Comparative Genome Analysis of 'Candidatus Methanoplasma termitum' Indicates a New Mode of Energy Metabolism in the Seventh Order of Methanogens.</title>
        <authorList>
            <person name="Lang K."/>
            <person name="Schuldes J."/>
            <person name="Klingl A."/>
            <person name="Poehlein A."/>
            <person name="Daniel R."/>
            <person name="Brune A."/>
        </authorList>
    </citation>
    <scope>NUCLEOTIDE SEQUENCE [LARGE SCALE GENOMIC DNA]</scope>
    <source>
        <strain evidence="4">Mpt1</strain>
    </source>
</reference>
<accession>A0A0A7LE73</accession>
<dbReference type="PANTHER" id="PTHR43428">
    <property type="entry name" value="ARSENATE REDUCTASE"/>
    <property type="match status" value="1"/>
</dbReference>
<evidence type="ECO:0000259" key="2">
    <source>
        <dbReference type="SMART" id="SM00226"/>
    </source>
</evidence>
<dbReference type="GO" id="GO:0004725">
    <property type="term" value="F:protein tyrosine phosphatase activity"/>
    <property type="evidence" value="ECO:0007669"/>
    <property type="project" value="UniProtKB-EC"/>
</dbReference>
<evidence type="ECO:0000313" key="3">
    <source>
        <dbReference type="EMBL" id="AIZ57298.1"/>
    </source>
</evidence>
<dbReference type="STRING" id="1577791.Mpt1_c14420"/>
<dbReference type="Proteomes" id="UP000030787">
    <property type="component" value="Chromosome"/>
</dbReference>
<dbReference type="PANTHER" id="PTHR43428:SF1">
    <property type="entry name" value="ARSENATE REDUCTASE"/>
    <property type="match status" value="1"/>
</dbReference>
<keyword evidence="3" id="KW-0378">Hydrolase</keyword>
<gene>
    <name evidence="3" type="primary">arsC</name>
    <name evidence="3" type="ORF">Mpt1_c14420</name>
</gene>
<evidence type="ECO:0000313" key="4">
    <source>
        <dbReference type="Proteomes" id="UP000030787"/>
    </source>
</evidence>
<keyword evidence="4" id="KW-1185">Reference proteome</keyword>
<dbReference type="SUPFAM" id="SSF52788">
    <property type="entry name" value="Phosphotyrosine protein phosphatases I"/>
    <property type="match status" value="1"/>
</dbReference>
<name>A0A0A7LE73_9ARCH</name>
<dbReference type="InterPro" id="IPR036196">
    <property type="entry name" value="Ptyr_pPase_sf"/>
</dbReference>
<feature type="domain" description="Phosphotyrosine protein phosphatase I" evidence="2">
    <location>
        <begin position="9"/>
        <end position="144"/>
    </location>
</feature>
<dbReference type="Pfam" id="PF01451">
    <property type="entry name" value="LMWPc"/>
    <property type="match status" value="1"/>
</dbReference>
<dbReference type="SMART" id="SM00226">
    <property type="entry name" value="LMWPc"/>
    <property type="match status" value="1"/>
</dbReference>
<dbReference type="OrthoDB" id="52727at2157"/>
<keyword evidence="1" id="KW-0059">Arsenical resistance</keyword>
<dbReference type="GO" id="GO:0046685">
    <property type="term" value="P:response to arsenic-containing substance"/>
    <property type="evidence" value="ECO:0007669"/>
    <property type="project" value="UniProtKB-KW"/>
</dbReference>
<evidence type="ECO:0000256" key="1">
    <source>
        <dbReference type="ARBA" id="ARBA00022849"/>
    </source>
</evidence>
<dbReference type="EMBL" id="CP010070">
    <property type="protein sequence ID" value="AIZ57298.1"/>
    <property type="molecule type" value="Genomic_DNA"/>
</dbReference>
<protein>
    <submittedName>
        <fullName evidence="3">ArsC protein</fullName>
        <ecNumber evidence="3">3.1.3.48</ecNumber>
    </submittedName>
</protein>
<dbReference type="RefSeq" id="WP_048113490.1">
    <property type="nucleotide sequence ID" value="NZ_CP010070.1"/>
</dbReference>
<dbReference type="HOGENOM" id="CLU_1665399_0_0_2"/>
<dbReference type="KEGG" id="mear:Mpt1_c14420"/>
<proteinExistence type="predicted"/>
<dbReference type="EC" id="3.1.3.48" evidence="3"/>
<organism evidence="3 4">
    <name type="scientific">Candidatus Methanoplasma termitum</name>
    <dbReference type="NCBI Taxonomy" id="1577791"/>
    <lineage>
        <taxon>Archaea</taxon>
        <taxon>Methanobacteriati</taxon>
        <taxon>Thermoplasmatota</taxon>
        <taxon>Thermoplasmata</taxon>
        <taxon>Methanomassiliicoccales</taxon>
        <taxon>Methanomassiliicoccaceae</taxon>
        <taxon>Candidatus Methanoplasma</taxon>
    </lineage>
</organism>